<dbReference type="GeneID" id="129602912"/>
<evidence type="ECO:0000313" key="2">
    <source>
        <dbReference type="Proteomes" id="UP000515150"/>
    </source>
</evidence>
<feature type="compositionally biased region" description="Polar residues" evidence="1">
    <location>
        <begin position="169"/>
        <end position="180"/>
    </location>
</feature>
<evidence type="ECO:0000313" key="3">
    <source>
        <dbReference type="RefSeq" id="XP_055359734.1"/>
    </source>
</evidence>
<accession>A0A9W2XDC0</accession>
<feature type="compositionally biased region" description="Basic and acidic residues" evidence="1">
    <location>
        <begin position="181"/>
        <end position="191"/>
    </location>
</feature>
<keyword evidence="2" id="KW-1185">Reference proteome</keyword>
<protein>
    <submittedName>
        <fullName evidence="3">Uncharacterized protein LOC129602912 isoform X2</fullName>
    </submittedName>
</protein>
<dbReference type="RefSeq" id="XP_055359734.1">
    <property type="nucleotide sequence ID" value="XM_055503759.1"/>
</dbReference>
<dbReference type="AlphaFoldDB" id="A0A9W2XDC0"/>
<evidence type="ECO:0000256" key="1">
    <source>
        <dbReference type="SAM" id="MobiDB-lite"/>
    </source>
</evidence>
<gene>
    <name evidence="3" type="primary">LOC129602912</name>
</gene>
<proteinExistence type="predicted"/>
<organism evidence="2 3">
    <name type="scientific">Betta splendens</name>
    <name type="common">Siamese fighting fish</name>
    <dbReference type="NCBI Taxonomy" id="158456"/>
    <lineage>
        <taxon>Eukaryota</taxon>
        <taxon>Metazoa</taxon>
        <taxon>Chordata</taxon>
        <taxon>Craniata</taxon>
        <taxon>Vertebrata</taxon>
        <taxon>Euteleostomi</taxon>
        <taxon>Actinopterygii</taxon>
        <taxon>Neopterygii</taxon>
        <taxon>Teleostei</taxon>
        <taxon>Neoteleostei</taxon>
        <taxon>Acanthomorphata</taxon>
        <taxon>Anabantaria</taxon>
        <taxon>Anabantiformes</taxon>
        <taxon>Anabantoidei</taxon>
        <taxon>Osphronemidae</taxon>
        <taxon>Betta</taxon>
    </lineage>
</organism>
<reference evidence="3" key="1">
    <citation type="submission" date="2025-08" db="UniProtKB">
        <authorList>
            <consortium name="RefSeq"/>
        </authorList>
    </citation>
    <scope>IDENTIFICATION</scope>
</reference>
<dbReference type="Proteomes" id="UP000515150">
    <property type="component" value="Chromosome 17"/>
</dbReference>
<feature type="region of interest" description="Disordered" evidence="1">
    <location>
        <begin position="145"/>
        <end position="191"/>
    </location>
</feature>
<name>A0A9W2XDC0_BETSP</name>
<sequence length="191" mass="21489">MYLAANLRCSCVIKTLCYKAAMSSVQGLRAFVTERLTAAAAEILGAFEKTMEEYEAEIGRQRRLLDSVFKPDVKLHRIEEPADQPAHKEEQVLSNQHLCGQRNKSSLDQKDPHVKVKEEQEQLCIVPEGEQLLLKQETDDLTWIPPCGESDHDEAEPIIEHQLSSSSSPVTYSVHRSPTSETHKASEQPHS</sequence>